<feature type="binding site" evidence="12">
    <location>
        <position position="332"/>
    </location>
    <ligand>
        <name>GTP</name>
        <dbReference type="ChEBI" id="CHEBI:37565"/>
    </ligand>
</feature>
<dbReference type="OrthoDB" id="5817230at2759"/>
<evidence type="ECO:0000256" key="5">
    <source>
        <dbReference type="ARBA" id="ARBA00022723"/>
    </source>
</evidence>
<dbReference type="GO" id="GO:0007186">
    <property type="term" value="P:G protein-coupled receptor signaling pathway"/>
    <property type="evidence" value="ECO:0007669"/>
    <property type="project" value="InterPro"/>
</dbReference>
<dbReference type="GO" id="GO:0003924">
    <property type="term" value="F:GTPase activity"/>
    <property type="evidence" value="ECO:0007669"/>
    <property type="project" value="EnsemblFungi"/>
</dbReference>
<accession>A0A1V6QEC1</accession>
<dbReference type="PRINTS" id="PR00318">
    <property type="entry name" value="GPROTEINA"/>
</dbReference>
<dbReference type="InterPro" id="IPR002975">
    <property type="entry name" value="Fungi_Gprotein_alpha"/>
</dbReference>
<keyword evidence="8 13" id="KW-0460">Magnesium</keyword>
<dbReference type="GO" id="GO:0000750">
    <property type="term" value="P:pheromone-dependent signal transduction involved in conjugation with cellular fusion"/>
    <property type="evidence" value="ECO:0007669"/>
    <property type="project" value="TreeGrafter"/>
</dbReference>
<dbReference type="InterPro" id="IPR001019">
    <property type="entry name" value="Gprotein_alpha_su"/>
</dbReference>
<dbReference type="PROSITE" id="PS51882">
    <property type="entry name" value="G_ALPHA"/>
    <property type="match status" value="1"/>
</dbReference>
<evidence type="ECO:0000256" key="10">
    <source>
        <dbReference type="ARBA" id="ARBA00023224"/>
    </source>
</evidence>
<feature type="binding site" evidence="13">
    <location>
        <position position="50"/>
    </location>
    <ligand>
        <name>Mg(2+)</name>
        <dbReference type="ChEBI" id="CHEBI:18420"/>
    </ligand>
</feature>
<gene>
    <name evidence="14" type="ORF">PENANT_c006G01398</name>
</gene>
<dbReference type="GO" id="GO:0090726">
    <property type="term" value="C:cortical dynamic polarity patch"/>
    <property type="evidence" value="ECO:0007669"/>
    <property type="project" value="EnsemblFungi"/>
</dbReference>
<evidence type="ECO:0000256" key="9">
    <source>
        <dbReference type="ARBA" id="ARBA00023134"/>
    </source>
</evidence>
<evidence type="ECO:0000256" key="3">
    <source>
        <dbReference type="ARBA" id="ARBA00007976"/>
    </source>
</evidence>
<evidence type="ECO:0000256" key="11">
    <source>
        <dbReference type="ARBA" id="ARBA00074402"/>
    </source>
</evidence>
<dbReference type="EMBL" id="MDYN01000006">
    <property type="protein sequence ID" value="OQD87216.1"/>
    <property type="molecule type" value="Genomic_DNA"/>
</dbReference>
<keyword evidence="9 12" id="KW-0342">GTP-binding</keyword>
<dbReference type="InterPro" id="IPR011025">
    <property type="entry name" value="GproteinA_insert"/>
</dbReference>
<comment type="similarity">
    <text evidence="3">Belongs to the G-alpha family. G(q) subfamily.</text>
</comment>
<evidence type="ECO:0000256" key="12">
    <source>
        <dbReference type="PIRSR" id="PIRSR601019-1"/>
    </source>
</evidence>
<keyword evidence="5 13" id="KW-0479">Metal-binding</keyword>
<comment type="caution">
    <text evidence="14">The sequence shown here is derived from an EMBL/GenBank/DDBJ whole genome shotgun (WGS) entry which is preliminary data.</text>
</comment>
<reference evidence="15" key="1">
    <citation type="journal article" date="2017" name="Nat. Microbiol.">
        <title>Global analysis of biosynthetic gene clusters reveals vast potential of secondary metabolite production in Penicillium species.</title>
        <authorList>
            <person name="Nielsen J.C."/>
            <person name="Grijseels S."/>
            <person name="Prigent S."/>
            <person name="Ji B."/>
            <person name="Dainat J."/>
            <person name="Nielsen K.F."/>
            <person name="Frisvad J.C."/>
            <person name="Workman M."/>
            <person name="Nielsen J."/>
        </authorList>
    </citation>
    <scope>NUCLEOTIDE SEQUENCE [LARGE SCALE GENOMIC DNA]</scope>
    <source>
        <strain evidence="15">IBT 31811</strain>
    </source>
</reference>
<dbReference type="Gene3D" id="3.40.50.300">
    <property type="entry name" value="P-loop containing nucleotide triphosphate hydrolases"/>
    <property type="match status" value="1"/>
</dbReference>
<name>A0A1V6QEC1_9EURO</name>
<evidence type="ECO:0000256" key="1">
    <source>
        <dbReference type="ARBA" id="ARBA00001946"/>
    </source>
</evidence>
<dbReference type="PANTHER" id="PTHR10218:SF242">
    <property type="entry name" value="GUANINE NUCLEOTIDE-BINDING PROTEIN ALPHA-1 SUBUNIT"/>
    <property type="match status" value="1"/>
</dbReference>
<dbReference type="SMART" id="SM00275">
    <property type="entry name" value="G_alpha"/>
    <property type="match status" value="1"/>
</dbReference>
<keyword evidence="10" id="KW-0807">Transducer</keyword>
<evidence type="ECO:0000256" key="8">
    <source>
        <dbReference type="ARBA" id="ARBA00022842"/>
    </source>
</evidence>
<dbReference type="InterPro" id="IPR027417">
    <property type="entry name" value="P-loop_NTPase"/>
</dbReference>
<proteinExistence type="inferred from homology"/>
<comment type="cofactor">
    <cofactor evidence="1">
        <name>Mg(2+)</name>
        <dbReference type="ChEBI" id="CHEBI:18420"/>
    </cofactor>
</comment>
<dbReference type="FunFam" id="3.40.50.300:FF:000692">
    <property type="entry name" value="Guanine nucleotide-binding protein subunit alpha"/>
    <property type="match status" value="1"/>
</dbReference>
<comment type="subunit">
    <text evidence="4">G proteins are composed of 3 units; alpha, beta and gamma. The alpha chain contains the guanine nucleotide binding site.</text>
</comment>
<keyword evidence="6 12" id="KW-0547">Nucleotide-binding</keyword>
<dbReference type="PANTHER" id="PTHR10218">
    <property type="entry name" value="GTP-BINDING PROTEIN ALPHA SUBUNIT"/>
    <property type="match status" value="1"/>
</dbReference>
<dbReference type="GO" id="GO:0180040">
    <property type="term" value="P:negative regulation of pheromone response MAPK cascade"/>
    <property type="evidence" value="ECO:0007669"/>
    <property type="project" value="EnsemblFungi"/>
</dbReference>
<feature type="binding site" evidence="12">
    <location>
        <begin position="181"/>
        <end position="187"/>
    </location>
    <ligand>
        <name>GTP</name>
        <dbReference type="ChEBI" id="CHEBI:37565"/>
    </ligand>
</feature>
<feature type="binding site" evidence="12">
    <location>
        <begin position="275"/>
        <end position="278"/>
    </location>
    <ligand>
        <name>GTP</name>
        <dbReference type="ChEBI" id="CHEBI:37565"/>
    </ligand>
</feature>
<keyword evidence="7" id="KW-0378">Hydrolase</keyword>
<feature type="binding site" evidence="12">
    <location>
        <begin position="46"/>
        <end position="51"/>
    </location>
    <ligand>
        <name>GTP</name>
        <dbReference type="ChEBI" id="CHEBI:37565"/>
    </ligand>
</feature>
<dbReference type="FunFam" id="3.40.50.300:FF:000051">
    <property type="entry name" value="Guanine nucleotide-binding protein subunit alpha"/>
    <property type="match status" value="1"/>
</dbReference>
<dbReference type="FunFam" id="1.10.400.10:FF:000009">
    <property type="entry name" value="Guanine nucleotide-binding protein G(O) subunit alpha"/>
    <property type="match status" value="1"/>
</dbReference>
<dbReference type="GO" id="GO:0001664">
    <property type="term" value="F:G protein-coupled receptor binding"/>
    <property type="evidence" value="ECO:0007669"/>
    <property type="project" value="InterPro"/>
</dbReference>
<dbReference type="CDD" id="cd00066">
    <property type="entry name" value="G-alpha"/>
    <property type="match status" value="1"/>
</dbReference>
<protein>
    <recommendedName>
        <fullName evidence="11">Guanine nucleotide-binding protein alpha-2 subunit</fullName>
    </recommendedName>
</protein>
<dbReference type="GO" id="GO:0005834">
    <property type="term" value="C:heterotrimeric G-protein complex"/>
    <property type="evidence" value="ECO:0007669"/>
    <property type="project" value="InterPro"/>
</dbReference>
<feature type="binding site" evidence="12">
    <location>
        <begin position="206"/>
        <end position="210"/>
    </location>
    <ligand>
        <name>GTP</name>
        <dbReference type="ChEBI" id="CHEBI:37565"/>
    </ligand>
</feature>
<dbReference type="Gene3D" id="1.10.400.10">
    <property type="entry name" value="GI Alpha 1, domain 2-like"/>
    <property type="match status" value="1"/>
</dbReference>
<evidence type="ECO:0000256" key="2">
    <source>
        <dbReference type="ARBA" id="ARBA00003069"/>
    </source>
</evidence>
<dbReference type="PRINTS" id="PR01241">
    <property type="entry name" value="GPROTEINAFNG"/>
</dbReference>
<evidence type="ECO:0000256" key="6">
    <source>
        <dbReference type="ARBA" id="ARBA00022741"/>
    </source>
</evidence>
<dbReference type="GO" id="GO:0031683">
    <property type="term" value="F:G-protein beta/gamma-subunit complex binding"/>
    <property type="evidence" value="ECO:0007669"/>
    <property type="project" value="InterPro"/>
</dbReference>
<dbReference type="AlphaFoldDB" id="A0A1V6QEC1"/>
<evidence type="ECO:0000313" key="14">
    <source>
        <dbReference type="EMBL" id="OQD87216.1"/>
    </source>
</evidence>
<dbReference type="GO" id="GO:0005525">
    <property type="term" value="F:GTP binding"/>
    <property type="evidence" value="ECO:0007669"/>
    <property type="project" value="UniProtKB-KW"/>
</dbReference>
<dbReference type="SUPFAM" id="SSF47895">
    <property type="entry name" value="Transducin (alpha subunit), insertion domain"/>
    <property type="match status" value="1"/>
</dbReference>
<evidence type="ECO:0000256" key="4">
    <source>
        <dbReference type="ARBA" id="ARBA00011356"/>
    </source>
</evidence>
<evidence type="ECO:0000313" key="15">
    <source>
        <dbReference type="Proteomes" id="UP000191672"/>
    </source>
</evidence>
<evidence type="ECO:0000256" key="13">
    <source>
        <dbReference type="PIRSR" id="PIRSR601019-2"/>
    </source>
</evidence>
<keyword evidence="15" id="KW-1185">Reference proteome</keyword>
<dbReference type="Proteomes" id="UP000191672">
    <property type="component" value="Unassembled WGS sequence"/>
</dbReference>
<dbReference type="SUPFAM" id="SSF52540">
    <property type="entry name" value="P-loop containing nucleoside triphosphate hydrolases"/>
    <property type="match status" value="1"/>
</dbReference>
<feature type="binding site" evidence="13">
    <location>
        <position position="187"/>
    </location>
    <ligand>
        <name>Mg(2+)</name>
        <dbReference type="ChEBI" id="CHEBI:18420"/>
    </ligand>
</feature>
<dbReference type="Pfam" id="PF00503">
    <property type="entry name" value="G-alpha"/>
    <property type="match status" value="1"/>
</dbReference>
<organism evidence="14 15">
    <name type="scientific">Penicillium antarcticum</name>
    <dbReference type="NCBI Taxonomy" id="416450"/>
    <lineage>
        <taxon>Eukaryota</taxon>
        <taxon>Fungi</taxon>
        <taxon>Dikarya</taxon>
        <taxon>Ascomycota</taxon>
        <taxon>Pezizomycotina</taxon>
        <taxon>Eurotiomycetes</taxon>
        <taxon>Eurotiomycetidae</taxon>
        <taxon>Eurotiales</taxon>
        <taxon>Aspergillaceae</taxon>
        <taxon>Penicillium</taxon>
    </lineage>
</organism>
<comment type="function">
    <text evidence="2">Guanine nucleotide-binding proteins (G proteins) are involved as modulators or transducers in various transmembrane signaling systems.</text>
</comment>
<evidence type="ECO:0000256" key="7">
    <source>
        <dbReference type="ARBA" id="ARBA00022801"/>
    </source>
</evidence>
<dbReference type="GO" id="GO:0046872">
    <property type="term" value="F:metal ion binding"/>
    <property type="evidence" value="ECO:0007669"/>
    <property type="project" value="UniProtKB-KW"/>
</dbReference>
<dbReference type="STRING" id="416450.A0A1V6QEC1"/>
<sequence>MGCLVSTPAEADKEAAQRNARIDRNLKNDKKTLDRTIKILLLGAGESGKSTIIKQMRIIHSRGFPEEERHTTRAVIYSNLVIAFKVLLDIMNAEGIDFENEEKTKKYAELLDKTDPDVGSEEAFSDLTVRDAMRAMWKDTGVQTAVARGHEFALHDNLYYFYDSLDRIFTPGWLPDNQDMLQARLRTTGITETLFELGQMNFRMMDVGGQRSERKKWIHCFEGVQCLLFMVALSGYDQCLVEDQNANQMHEAMMLFESLVNGEWFKRKPIILFLNKIDLFKGKLAISPISKHFPDYAGSDTDYDAAARYFADRFRGINRIPDREIYIHYTNATDTTLLKATMDSVQDMIIQKNLHTLIL</sequence>